<evidence type="ECO:0000313" key="2">
    <source>
        <dbReference type="Ensembl" id="ENSSLDP00000014082.1"/>
    </source>
</evidence>
<feature type="signal peptide" evidence="1">
    <location>
        <begin position="1"/>
        <end position="18"/>
    </location>
</feature>
<sequence>MSLIVTLFVMTLVTQCWTAPQRRNWTPQAMLYLKGARKNTFRAVKNWLVLSHSEETVLYVDLFQRDTAQCWSAPAERKMTLYI</sequence>
<reference evidence="2" key="2">
    <citation type="submission" date="2025-09" db="UniProtKB">
        <authorList>
            <consortium name="Ensembl"/>
        </authorList>
    </citation>
    <scope>IDENTIFICATION</scope>
</reference>
<dbReference type="GO" id="GO:0005184">
    <property type="term" value="F:neuropeptide hormone activity"/>
    <property type="evidence" value="ECO:0007669"/>
    <property type="project" value="InterPro"/>
</dbReference>
<evidence type="ECO:0008006" key="4">
    <source>
        <dbReference type="Google" id="ProtNLM"/>
    </source>
</evidence>
<name>A0A3B4XDG4_SERLL</name>
<keyword evidence="3" id="KW-1185">Reference proteome</keyword>
<protein>
    <recommendedName>
        <fullName evidence="4">Secreted protein</fullName>
    </recommendedName>
</protein>
<accession>A0A3B4XDG4</accession>
<feature type="chain" id="PRO_5017176929" description="Secreted protein" evidence="1">
    <location>
        <begin position="19"/>
        <end position="83"/>
    </location>
</feature>
<dbReference type="GeneTree" id="ENSGT00940000177912"/>
<dbReference type="AlphaFoldDB" id="A0A3B4XDG4"/>
<dbReference type="Proteomes" id="UP000261360">
    <property type="component" value="Unplaced"/>
</dbReference>
<reference evidence="2" key="1">
    <citation type="submission" date="2025-08" db="UniProtKB">
        <authorList>
            <consortium name="Ensembl"/>
        </authorList>
    </citation>
    <scope>IDENTIFICATION</scope>
</reference>
<keyword evidence="1" id="KW-0732">Signal</keyword>
<evidence type="ECO:0000256" key="1">
    <source>
        <dbReference type="SAM" id="SignalP"/>
    </source>
</evidence>
<dbReference type="Ensembl" id="ENSSLDT00000014609.1">
    <property type="protein sequence ID" value="ENSSLDP00000014082.1"/>
    <property type="gene ID" value="ENSSLDG00000011239.1"/>
</dbReference>
<evidence type="ECO:0000313" key="3">
    <source>
        <dbReference type="Proteomes" id="UP000261360"/>
    </source>
</evidence>
<dbReference type="InterPro" id="IPR028126">
    <property type="entry name" value="Spexin"/>
</dbReference>
<organism evidence="2 3">
    <name type="scientific">Seriola lalandi dorsalis</name>
    <dbReference type="NCBI Taxonomy" id="1841481"/>
    <lineage>
        <taxon>Eukaryota</taxon>
        <taxon>Metazoa</taxon>
        <taxon>Chordata</taxon>
        <taxon>Craniata</taxon>
        <taxon>Vertebrata</taxon>
        <taxon>Euteleostomi</taxon>
        <taxon>Actinopterygii</taxon>
        <taxon>Neopterygii</taxon>
        <taxon>Teleostei</taxon>
        <taxon>Neoteleostei</taxon>
        <taxon>Acanthomorphata</taxon>
        <taxon>Carangaria</taxon>
        <taxon>Carangiformes</taxon>
        <taxon>Carangidae</taxon>
        <taxon>Seriola</taxon>
    </lineage>
</organism>
<dbReference type="Pfam" id="PF15171">
    <property type="entry name" value="Spexin"/>
    <property type="match status" value="1"/>
</dbReference>
<proteinExistence type="predicted"/>